<dbReference type="Pfam" id="PF13692">
    <property type="entry name" value="Glyco_trans_1_4"/>
    <property type="match status" value="1"/>
</dbReference>
<dbReference type="SUPFAM" id="SSF53756">
    <property type="entry name" value="UDP-Glycosyltransferase/glycogen phosphorylase"/>
    <property type="match status" value="1"/>
</dbReference>
<evidence type="ECO:0008006" key="4">
    <source>
        <dbReference type="Google" id="ProtNLM"/>
    </source>
</evidence>
<dbReference type="EMBL" id="AYYD01001022">
    <property type="protein sequence ID" value="ETK09688.1"/>
    <property type="molecule type" value="Genomic_DNA"/>
</dbReference>
<sequence length="361" mass="42368">KKNNQWDKENVTWGKKSKKYYYGATSIDRPDFIGWLKNKQIEVVLFNEQNWWEPVVWCKEMGIITGTYVDYYTEKTVPFFAAYDFLICNTQRHYNLFKEIAHAYYVPWGTDIDLFRPQSKKDVEASSIVFFHSAGMNPIRKGTDSTIRAFAAIDDPNSRLLIHTQERLSAYLDDEVCRIAERHPRISVVQKTVPAPGLYTEGDVYVYPSILDGLGLTVVEALACGLPCIVSDNAPMNEFVQPDVNGRLVAIDYLYARSDGYFWPQCKISLSSLEEELQFYLLHRSSIESEKVKARQSAEEQYNWKDRYKQICTLFKEVKHEPIDEVLSRRIYSYEQHLNGKYNMLPYAFYYWKKWRSGWTR</sequence>
<dbReference type="PATRIC" id="fig|1411021.3.peg.975"/>
<proteinExistence type="predicted"/>
<dbReference type="Proteomes" id="UP000018874">
    <property type="component" value="Unassembled WGS sequence"/>
</dbReference>
<organism evidence="1 3">
    <name type="scientific">Tannerella sp. oral taxon BU063 isolate Cell 6/7/9</name>
    <dbReference type="NCBI Taxonomy" id="1411021"/>
    <lineage>
        <taxon>Bacteria</taxon>
        <taxon>Pseudomonadati</taxon>
        <taxon>Bacteroidota</taxon>
        <taxon>Bacteroidia</taxon>
        <taxon>Bacteroidales</taxon>
        <taxon>Tannerellaceae</taxon>
        <taxon>Tannerella</taxon>
    </lineage>
</organism>
<reference evidence="1 3" key="1">
    <citation type="submission" date="2013-11" db="EMBL/GenBank/DDBJ databases">
        <title>Single cell genomics of uncultured Tannerella BU063 (oral taxon 286).</title>
        <authorList>
            <person name="Beall C.J."/>
            <person name="Campbell A.G."/>
            <person name="Griffen A.L."/>
            <person name="Podar M."/>
            <person name="Leys E.J."/>
        </authorList>
    </citation>
    <scope>NUCLEOTIDE SEQUENCE [LARGE SCALE GENOMIC DNA]</scope>
    <source>
        <strain evidence="1">Cell 6/7/9</strain>
    </source>
</reference>
<dbReference type="PANTHER" id="PTHR12526">
    <property type="entry name" value="GLYCOSYLTRANSFERASE"/>
    <property type="match status" value="1"/>
</dbReference>
<dbReference type="CDD" id="cd03801">
    <property type="entry name" value="GT4_PimA-like"/>
    <property type="match status" value="1"/>
</dbReference>
<keyword evidence="3" id="KW-1185">Reference proteome</keyword>
<evidence type="ECO:0000313" key="3">
    <source>
        <dbReference type="Proteomes" id="UP000018874"/>
    </source>
</evidence>
<accession>W2CR12</accession>
<feature type="non-terminal residue" evidence="1">
    <location>
        <position position="1"/>
    </location>
</feature>
<dbReference type="AlphaFoldDB" id="W2CR12"/>
<evidence type="ECO:0000313" key="1">
    <source>
        <dbReference type="EMBL" id="ETK09659.1"/>
    </source>
</evidence>
<name>W2CR12_9BACT</name>
<dbReference type="Gene3D" id="3.40.50.2000">
    <property type="entry name" value="Glycogen Phosphorylase B"/>
    <property type="match status" value="1"/>
</dbReference>
<dbReference type="EMBL" id="AYYD01001042">
    <property type="protein sequence ID" value="ETK09659.1"/>
    <property type="molecule type" value="Genomic_DNA"/>
</dbReference>
<gene>
    <name evidence="2" type="ORF">T231_08625</name>
    <name evidence="1" type="ORF">T231_08700</name>
</gene>
<comment type="caution">
    <text evidence="1">The sequence shown here is derived from an EMBL/GenBank/DDBJ whole genome shotgun (WGS) entry which is preliminary data.</text>
</comment>
<evidence type="ECO:0000313" key="2">
    <source>
        <dbReference type="EMBL" id="ETK09688.1"/>
    </source>
</evidence>
<protein>
    <recommendedName>
        <fullName evidence="4">Glycosyl transferase family 1 domain-containing protein</fullName>
    </recommendedName>
</protein>